<dbReference type="EMBL" id="VEPZ02000569">
    <property type="protein sequence ID" value="KAE8722271.1"/>
    <property type="molecule type" value="Genomic_DNA"/>
</dbReference>
<proteinExistence type="predicted"/>
<evidence type="ECO:0000256" key="1">
    <source>
        <dbReference type="SAM" id="MobiDB-lite"/>
    </source>
</evidence>
<evidence type="ECO:0000313" key="3">
    <source>
        <dbReference type="Proteomes" id="UP000436088"/>
    </source>
</evidence>
<evidence type="ECO:0000313" key="2">
    <source>
        <dbReference type="EMBL" id="KAE8722271.1"/>
    </source>
</evidence>
<comment type="caution">
    <text evidence="2">The sequence shown here is derived from an EMBL/GenBank/DDBJ whole genome shotgun (WGS) entry which is preliminary data.</text>
</comment>
<feature type="region of interest" description="Disordered" evidence="1">
    <location>
        <begin position="1"/>
        <end position="26"/>
    </location>
</feature>
<sequence>MVGASRSRITGEDETNNNNSSQNAMDDKLGIHFEALLMRRRRRRSGLALHMLEDMPNVVVSEPENPENDGERRDRMILSDPFNDGALIVHASFENEINYHGTPSALKEAIEEMPNVTGLMNEVVDSGPEDGIRSRFHGLMNVYWPYQVPEIVLLQLNRWRS</sequence>
<name>A0A6A3C2M1_HIBSY</name>
<keyword evidence="3" id="KW-1185">Reference proteome</keyword>
<protein>
    <submittedName>
        <fullName evidence="2">Uncharacterized protein</fullName>
    </submittedName>
</protein>
<gene>
    <name evidence="2" type="ORF">F3Y22_tig00014213pilonHSYRG00066</name>
</gene>
<dbReference type="Proteomes" id="UP000436088">
    <property type="component" value="Unassembled WGS sequence"/>
</dbReference>
<reference evidence="2" key="1">
    <citation type="submission" date="2019-09" db="EMBL/GenBank/DDBJ databases">
        <title>Draft genome information of white flower Hibiscus syriacus.</title>
        <authorList>
            <person name="Kim Y.-M."/>
        </authorList>
    </citation>
    <scope>NUCLEOTIDE SEQUENCE [LARGE SCALE GENOMIC DNA]</scope>
    <source>
        <strain evidence="2">YM2019G1</strain>
    </source>
</reference>
<organism evidence="2 3">
    <name type="scientific">Hibiscus syriacus</name>
    <name type="common">Rose of Sharon</name>
    <dbReference type="NCBI Taxonomy" id="106335"/>
    <lineage>
        <taxon>Eukaryota</taxon>
        <taxon>Viridiplantae</taxon>
        <taxon>Streptophyta</taxon>
        <taxon>Embryophyta</taxon>
        <taxon>Tracheophyta</taxon>
        <taxon>Spermatophyta</taxon>
        <taxon>Magnoliopsida</taxon>
        <taxon>eudicotyledons</taxon>
        <taxon>Gunneridae</taxon>
        <taxon>Pentapetalae</taxon>
        <taxon>rosids</taxon>
        <taxon>malvids</taxon>
        <taxon>Malvales</taxon>
        <taxon>Malvaceae</taxon>
        <taxon>Malvoideae</taxon>
        <taxon>Hibiscus</taxon>
    </lineage>
</organism>
<accession>A0A6A3C2M1</accession>
<dbReference type="AlphaFoldDB" id="A0A6A3C2M1"/>